<protein>
    <submittedName>
        <fullName evidence="1">Uncharacterized protein</fullName>
    </submittedName>
</protein>
<comment type="caution">
    <text evidence="1">The sequence shown here is derived from an EMBL/GenBank/DDBJ whole genome shotgun (WGS) entry which is preliminary data.</text>
</comment>
<gene>
    <name evidence="1" type="ORF">THIOM_001570</name>
</gene>
<proteinExistence type="predicted"/>
<dbReference type="AlphaFoldDB" id="A0A176S3V0"/>
<name>A0A176S3V0_9GAMM</name>
<evidence type="ECO:0000313" key="1">
    <source>
        <dbReference type="EMBL" id="OAD22614.1"/>
    </source>
</evidence>
<keyword evidence="2" id="KW-1185">Reference proteome</keyword>
<dbReference type="Proteomes" id="UP000076962">
    <property type="component" value="Unassembled WGS sequence"/>
</dbReference>
<evidence type="ECO:0000313" key="2">
    <source>
        <dbReference type="Proteomes" id="UP000076962"/>
    </source>
</evidence>
<accession>A0A176S3V0</accession>
<organism evidence="1 2">
    <name type="scientific">Candidatus Thiomargarita nelsonii</name>
    <dbReference type="NCBI Taxonomy" id="1003181"/>
    <lineage>
        <taxon>Bacteria</taxon>
        <taxon>Pseudomonadati</taxon>
        <taxon>Pseudomonadota</taxon>
        <taxon>Gammaproteobacteria</taxon>
        <taxon>Thiotrichales</taxon>
        <taxon>Thiotrichaceae</taxon>
        <taxon>Thiomargarita</taxon>
    </lineage>
</organism>
<sequence length="87" mass="9245">MMGKYFINSPTMPGQNNKGKNTAKVVAVAPIMGQNIRLAAIAYASVRGIPSLILRSANSVTMIAPSISIPEAKIKLNNTTIFMVSPI</sequence>
<reference evidence="1 2" key="1">
    <citation type="submission" date="2016-05" db="EMBL/GenBank/DDBJ databases">
        <title>Single-cell genome of chain-forming Candidatus Thiomargarita nelsonii and comparison to other large sulfur-oxidizing bacteria.</title>
        <authorList>
            <person name="Winkel M."/>
            <person name="Salman V."/>
            <person name="Woyke T."/>
            <person name="Schulz-Vogt H."/>
            <person name="Richter M."/>
            <person name="Flood B."/>
            <person name="Bailey J."/>
            <person name="Amann R."/>
            <person name="Mussmann M."/>
        </authorList>
    </citation>
    <scope>NUCLEOTIDE SEQUENCE [LARGE SCALE GENOMIC DNA]</scope>
    <source>
        <strain evidence="1 2">THI036</strain>
    </source>
</reference>
<dbReference type="EMBL" id="LUTY01000834">
    <property type="protein sequence ID" value="OAD22614.1"/>
    <property type="molecule type" value="Genomic_DNA"/>
</dbReference>